<dbReference type="Pfam" id="PF07690">
    <property type="entry name" value="MFS_1"/>
    <property type="match status" value="1"/>
</dbReference>
<keyword evidence="5 6" id="KW-0472">Membrane</keyword>
<evidence type="ECO:0000313" key="9">
    <source>
        <dbReference type="Proteomes" id="UP000198642"/>
    </source>
</evidence>
<accession>A0A1I1AAB2</accession>
<dbReference type="AlphaFoldDB" id="A0A1I1AAB2"/>
<evidence type="ECO:0000256" key="2">
    <source>
        <dbReference type="ARBA" id="ARBA00022448"/>
    </source>
</evidence>
<dbReference type="InterPro" id="IPR020846">
    <property type="entry name" value="MFS_dom"/>
</dbReference>
<keyword evidence="3 6" id="KW-0812">Transmembrane</keyword>
<dbReference type="Proteomes" id="UP000198642">
    <property type="component" value="Unassembled WGS sequence"/>
</dbReference>
<evidence type="ECO:0000256" key="4">
    <source>
        <dbReference type="ARBA" id="ARBA00022989"/>
    </source>
</evidence>
<feature type="transmembrane region" description="Helical" evidence="6">
    <location>
        <begin position="62"/>
        <end position="81"/>
    </location>
</feature>
<protein>
    <submittedName>
        <fullName evidence="8">Major Facilitator Superfamily protein</fullName>
    </submittedName>
</protein>
<feature type="transmembrane region" description="Helical" evidence="6">
    <location>
        <begin position="121"/>
        <end position="142"/>
    </location>
</feature>
<dbReference type="GO" id="GO:0022857">
    <property type="term" value="F:transmembrane transporter activity"/>
    <property type="evidence" value="ECO:0007669"/>
    <property type="project" value="InterPro"/>
</dbReference>
<dbReference type="InterPro" id="IPR011701">
    <property type="entry name" value="MFS"/>
</dbReference>
<dbReference type="STRING" id="237679.SAMN04488072_11772"/>
<evidence type="ECO:0000259" key="7">
    <source>
        <dbReference type="PROSITE" id="PS50850"/>
    </source>
</evidence>
<evidence type="ECO:0000256" key="1">
    <source>
        <dbReference type="ARBA" id="ARBA00004651"/>
    </source>
</evidence>
<dbReference type="Gene3D" id="1.20.1720.10">
    <property type="entry name" value="Multidrug resistance protein D"/>
    <property type="match status" value="1"/>
</dbReference>
<feature type="domain" description="Major facilitator superfamily (MFS) profile" evidence="7">
    <location>
        <begin position="1"/>
        <end position="147"/>
    </location>
</feature>
<dbReference type="PANTHER" id="PTHR23501">
    <property type="entry name" value="MAJOR FACILITATOR SUPERFAMILY"/>
    <property type="match status" value="1"/>
</dbReference>
<evidence type="ECO:0000256" key="5">
    <source>
        <dbReference type="ARBA" id="ARBA00023136"/>
    </source>
</evidence>
<keyword evidence="2" id="KW-0813">Transport</keyword>
<evidence type="ECO:0000256" key="6">
    <source>
        <dbReference type="SAM" id="Phobius"/>
    </source>
</evidence>
<evidence type="ECO:0000256" key="3">
    <source>
        <dbReference type="ARBA" id="ARBA00022692"/>
    </source>
</evidence>
<organism evidence="8 9">
    <name type="scientific">Lentibacillus halodurans</name>
    <dbReference type="NCBI Taxonomy" id="237679"/>
    <lineage>
        <taxon>Bacteria</taxon>
        <taxon>Bacillati</taxon>
        <taxon>Bacillota</taxon>
        <taxon>Bacilli</taxon>
        <taxon>Bacillales</taxon>
        <taxon>Bacillaceae</taxon>
        <taxon>Lentibacillus</taxon>
    </lineage>
</organism>
<dbReference type="InterPro" id="IPR036259">
    <property type="entry name" value="MFS_trans_sf"/>
</dbReference>
<proteinExistence type="predicted"/>
<dbReference type="GO" id="GO:0005886">
    <property type="term" value="C:plasma membrane"/>
    <property type="evidence" value="ECO:0007669"/>
    <property type="project" value="UniProtKB-SubCell"/>
</dbReference>
<dbReference type="EMBL" id="FOJW01000017">
    <property type="protein sequence ID" value="SFB34472.1"/>
    <property type="molecule type" value="Genomic_DNA"/>
</dbReference>
<gene>
    <name evidence="8" type="ORF">SAMN04488072_11772</name>
</gene>
<dbReference type="PANTHER" id="PTHR23501:SF170">
    <property type="entry name" value="MULTIDRUG RESISTANCE PROTEIN 3"/>
    <property type="match status" value="1"/>
</dbReference>
<keyword evidence="4 6" id="KW-1133">Transmembrane helix</keyword>
<comment type="subcellular location">
    <subcellularLocation>
        <location evidence="1">Cell membrane</location>
        <topology evidence="1">Multi-pass membrane protein</topology>
    </subcellularLocation>
</comment>
<evidence type="ECO:0000313" key="8">
    <source>
        <dbReference type="EMBL" id="SFB34472.1"/>
    </source>
</evidence>
<feature type="transmembrane region" description="Helical" evidence="6">
    <location>
        <begin position="87"/>
        <end position="109"/>
    </location>
</feature>
<sequence length="147" mass="15720">MLAGLLMAGMDSTVVATALPTIIGDLGGFDKFIWVTSAYLVMMMASTPIFGKLSDMYGRKRFFIFGLALFLLGSMLCGIAGSVLQLIFYRAIQGIVGGALMPIAFTIVVDIFPPEKRGKMMGLVGTVFEISSILGPLLGAYITEYVS</sequence>
<reference evidence="8 9" key="1">
    <citation type="submission" date="2016-10" db="EMBL/GenBank/DDBJ databases">
        <authorList>
            <person name="de Groot N.N."/>
        </authorList>
    </citation>
    <scope>NUCLEOTIDE SEQUENCE [LARGE SCALE GENOMIC DNA]</scope>
    <source>
        <strain evidence="8 9">CGMCC 1.3702</strain>
    </source>
</reference>
<keyword evidence="9" id="KW-1185">Reference proteome</keyword>
<dbReference type="SUPFAM" id="SSF103473">
    <property type="entry name" value="MFS general substrate transporter"/>
    <property type="match status" value="1"/>
</dbReference>
<name>A0A1I1AAB2_9BACI</name>
<feature type="transmembrane region" description="Helical" evidence="6">
    <location>
        <begin position="32"/>
        <end position="50"/>
    </location>
</feature>
<dbReference type="PROSITE" id="PS50850">
    <property type="entry name" value="MFS"/>
    <property type="match status" value="1"/>
</dbReference>